<keyword evidence="2" id="KW-1185">Reference proteome</keyword>
<accession>A0A095UEU1</accession>
<sequence>MIAIATLPIKMNQKRSDMIICDKTHKLFPQILYGYAASIEPLTKTHKIQLYKINLFVWRQRNKRLEVNIKAVYLCFAEDEQ</sequence>
<dbReference type="AlphaFoldDB" id="A0A095UEU1"/>
<dbReference type="STRING" id="642227.HA49_12175"/>
<reference evidence="1" key="1">
    <citation type="submission" date="2014-12" db="EMBL/GenBank/DDBJ databases">
        <title>The draft genome of the Tatumella morbirosei type strain, LMG23360T isolated from pineapple rot.</title>
        <authorList>
            <person name="Smits T.H."/>
            <person name="Palmer M."/>
            <person name="Venter S.N."/>
            <person name="Duffy B."/>
            <person name="Steenkamp E.T."/>
            <person name="Chan W.Y."/>
            <person name="Coutinho T.A."/>
            <person name="Coetzee M.P."/>
            <person name="De Maayer P."/>
        </authorList>
    </citation>
    <scope>NUCLEOTIDE SEQUENCE [LARGE SCALE GENOMIC DNA]</scope>
    <source>
        <strain evidence="1">LMG 23360</strain>
    </source>
</reference>
<dbReference type="RefSeq" id="WP_038020623.1">
    <property type="nucleotide sequence ID" value="NZ_JPKR02000003.1"/>
</dbReference>
<dbReference type="Proteomes" id="UP000029577">
    <property type="component" value="Unassembled WGS sequence"/>
</dbReference>
<gene>
    <name evidence="1" type="ORF">HA49_12175</name>
</gene>
<comment type="caution">
    <text evidence="1">The sequence shown here is derived from an EMBL/GenBank/DDBJ whole genome shotgun (WGS) entry which is preliminary data.</text>
</comment>
<proteinExistence type="predicted"/>
<protein>
    <submittedName>
        <fullName evidence="1">Uncharacterized protein</fullName>
    </submittedName>
</protein>
<evidence type="ECO:0000313" key="1">
    <source>
        <dbReference type="EMBL" id="KGD72963.1"/>
    </source>
</evidence>
<organism evidence="1 2">
    <name type="scientific">Tatumella morbirosei</name>
    <dbReference type="NCBI Taxonomy" id="642227"/>
    <lineage>
        <taxon>Bacteria</taxon>
        <taxon>Pseudomonadati</taxon>
        <taxon>Pseudomonadota</taxon>
        <taxon>Gammaproteobacteria</taxon>
        <taxon>Enterobacterales</taxon>
        <taxon>Erwiniaceae</taxon>
        <taxon>Tatumella</taxon>
    </lineage>
</organism>
<evidence type="ECO:0000313" key="2">
    <source>
        <dbReference type="Proteomes" id="UP000029577"/>
    </source>
</evidence>
<name>A0A095UEU1_9GAMM</name>
<dbReference type="EMBL" id="JPKR02000003">
    <property type="protein sequence ID" value="KGD72963.1"/>
    <property type="molecule type" value="Genomic_DNA"/>
</dbReference>